<keyword evidence="3" id="KW-1185">Reference proteome</keyword>
<protein>
    <submittedName>
        <fullName evidence="2">Uncharacterized protein</fullName>
    </submittedName>
</protein>
<feature type="region of interest" description="Disordered" evidence="1">
    <location>
        <begin position="249"/>
        <end position="271"/>
    </location>
</feature>
<reference evidence="2 3" key="2">
    <citation type="journal article" date="2017" name="Int. J. Syst. Evol. Microbiol.">
        <title>Gordonia phthalatica sp. nov., a di-n-butyl phthalate-degrading bacterium isolated from activated sludge.</title>
        <authorList>
            <person name="Jin D."/>
            <person name="Kong X."/>
            <person name="Jia M."/>
            <person name="Yu X."/>
            <person name="Wang X."/>
            <person name="Zhuang X."/>
            <person name="Deng Y."/>
            <person name="Bai Z."/>
        </authorList>
    </citation>
    <scope>NUCLEOTIDE SEQUENCE [LARGE SCALE GENOMIC DNA]</scope>
    <source>
        <strain evidence="2 3">QH-11</strain>
    </source>
</reference>
<dbReference type="AlphaFoldDB" id="A0A0N9NEX6"/>
<sequence length="281" mass="29715">MLPNISVLWFVDCDDPAAELRSGVSIDPAQTTSFIEKAFANTEITAIGTSDLGAAVGGADNRVFAAHFGSLAVLAGHSLRTADPNELTAYLADLGVGHTWALISVDPGADIGCFARWDDGDLHRAFAGTSTSIKIDAGLPHPFEGPYWAGEHPQPDAGDDPLALPFHPGALADAANREWFGFGFRESEPSLDPARIPVTVYRVGPDDGRDQFVESSVPLTGDAADVPEVATPEAGAEETEPIERVVAPAATFDAETGDQTDAQQERTPGPISRYFGFRGRL</sequence>
<gene>
    <name evidence="2" type="ORF">ACH46_03900</name>
</gene>
<evidence type="ECO:0000313" key="3">
    <source>
        <dbReference type="Proteomes" id="UP000063789"/>
    </source>
</evidence>
<feature type="compositionally biased region" description="Polar residues" evidence="1">
    <location>
        <begin position="257"/>
        <end position="266"/>
    </location>
</feature>
<dbReference type="Pfam" id="PF21997">
    <property type="entry name" value="DUF6928"/>
    <property type="match status" value="1"/>
</dbReference>
<dbReference type="Proteomes" id="UP000063789">
    <property type="component" value="Chromosome"/>
</dbReference>
<dbReference type="RefSeq" id="WP_062391766.1">
    <property type="nucleotide sequence ID" value="NZ_CP011853.1"/>
</dbReference>
<proteinExistence type="predicted"/>
<dbReference type="OrthoDB" id="4772769at2"/>
<accession>A0A0N9NEX6</accession>
<dbReference type="EMBL" id="CP011853">
    <property type="protein sequence ID" value="ALG83805.1"/>
    <property type="molecule type" value="Genomic_DNA"/>
</dbReference>
<dbReference type="KEGG" id="goq:ACH46_03900"/>
<dbReference type="STRING" id="1136941.ACH46_03900"/>
<evidence type="ECO:0000256" key="1">
    <source>
        <dbReference type="SAM" id="MobiDB-lite"/>
    </source>
</evidence>
<dbReference type="InterPro" id="IPR053847">
    <property type="entry name" value="DUF6928"/>
</dbReference>
<reference evidence="3" key="1">
    <citation type="submission" date="2015-06" db="EMBL/GenBank/DDBJ databases">
        <title>Complete genome sequence and metabolic analysis of phthalate degradation pathway in Gordonia sp. QH-11.</title>
        <authorList>
            <person name="Jin D."/>
            <person name="Kong X."/>
            <person name="Bai Z."/>
        </authorList>
    </citation>
    <scope>NUCLEOTIDE SEQUENCE [LARGE SCALE GENOMIC DNA]</scope>
    <source>
        <strain evidence="3">QH-11</strain>
    </source>
</reference>
<dbReference type="PATRIC" id="fig|1136941.3.peg.789"/>
<organism evidence="2 3">
    <name type="scientific">Gordonia phthalatica</name>
    <dbReference type="NCBI Taxonomy" id="1136941"/>
    <lineage>
        <taxon>Bacteria</taxon>
        <taxon>Bacillati</taxon>
        <taxon>Actinomycetota</taxon>
        <taxon>Actinomycetes</taxon>
        <taxon>Mycobacteriales</taxon>
        <taxon>Gordoniaceae</taxon>
        <taxon>Gordonia</taxon>
    </lineage>
</organism>
<name>A0A0N9NEX6_9ACTN</name>
<evidence type="ECO:0000313" key="2">
    <source>
        <dbReference type="EMBL" id="ALG83805.1"/>
    </source>
</evidence>